<organism evidence="3 4">
    <name type="scientific">Chaetomium fimeti</name>
    <dbReference type="NCBI Taxonomy" id="1854472"/>
    <lineage>
        <taxon>Eukaryota</taxon>
        <taxon>Fungi</taxon>
        <taxon>Dikarya</taxon>
        <taxon>Ascomycota</taxon>
        <taxon>Pezizomycotina</taxon>
        <taxon>Sordariomycetes</taxon>
        <taxon>Sordariomycetidae</taxon>
        <taxon>Sordariales</taxon>
        <taxon>Chaetomiaceae</taxon>
        <taxon>Chaetomium</taxon>
    </lineage>
</organism>
<keyword evidence="4" id="KW-1185">Reference proteome</keyword>
<feature type="compositionally biased region" description="Pro residues" evidence="1">
    <location>
        <begin position="221"/>
        <end position="237"/>
    </location>
</feature>
<dbReference type="AlphaFoldDB" id="A0AAE0HIA3"/>
<dbReference type="Proteomes" id="UP001278766">
    <property type="component" value="Unassembled WGS sequence"/>
</dbReference>
<evidence type="ECO:0000256" key="2">
    <source>
        <dbReference type="SAM" id="Phobius"/>
    </source>
</evidence>
<sequence length="237" mass="25518">MIATCCGCPPEITQSRASNCNVGNCRRAQTNRSRLFICAPAPTSSSSSLLFFFILTLIGYTWIMKQGYQSDRPALHIVEPVVLNCPSGPFRSEFLMSSSLFHYELGDASGHGEEGLLRVRCAVQYLYEYLCVRNEIPGVYLGAAPGQNQRRYSEISSCLLLGEVGLSGFHVAGRVVPTPGALVYVRIPAGQITQSCATAGAQSPYASNNGRLGDVSFNRGAPPPDLPVPTPPAIRCQ</sequence>
<reference evidence="3" key="2">
    <citation type="submission" date="2023-06" db="EMBL/GenBank/DDBJ databases">
        <authorList>
            <consortium name="Lawrence Berkeley National Laboratory"/>
            <person name="Haridas S."/>
            <person name="Hensen N."/>
            <person name="Bonometti L."/>
            <person name="Westerberg I."/>
            <person name="Brannstrom I.O."/>
            <person name="Guillou S."/>
            <person name="Cros-Aarteil S."/>
            <person name="Calhoun S."/>
            <person name="Kuo A."/>
            <person name="Mondo S."/>
            <person name="Pangilinan J."/>
            <person name="Riley R."/>
            <person name="Labutti K."/>
            <person name="Andreopoulos B."/>
            <person name="Lipzen A."/>
            <person name="Chen C."/>
            <person name="Yanf M."/>
            <person name="Daum C."/>
            <person name="Ng V."/>
            <person name="Clum A."/>
            <person name="Steindorff A."/>
            <person name="Ohm R."/>
            <person name="Martin F."/>
            <person name="Silar P."/>
            <person name="Natvig D."/>
            <person name="Lalanne C."/>
            <person name="Gautier V."/>
            <person name="Ament-Velasquez S.L."/>
            <person name="Kruys A."/>
            <person name="Hutchinson M.I."/>
            <person name="Powell A.J."/>
            <person name="Barry K."/>
            <person name="Miller A.N."/>
            <person name="Grigoriev I.V."/>
            <person name="Debuchy R."/>
            <person name="Gladieux P."/>
            <person name="Thoren M.H."/>
            <person name="Johannesson H."/>
        </authorList>
    </citation>
    <scope>NUCLEOTIDE SEQUENCE</scope>
    <source>
        <strain evidence="3">CBS 168.71</strain>
    </source>
</reference>
<feature type="transmembrane region" description="Helical" evidence="2">
    <location>
        <begin position="45"/>
        <end position="63"/>
    </location>
</feature>
<protein>
    <submittedName>
        <fullName evidence="3">Uncharacterized protein</fullName>
    </submittedName>
</protein>
<evidence type="ECO:0000313" key="4">
    <source>
        <dbReference type="Proteomes" id="UP001278766"/>
    </source>
</evidence>
<dbReference type="RefSeq" id="XP_062660226.1">
    <property type="nucleotide sequence ID" value="XM_062797744.1"/>
</dbReference>
<dbReference type="EMBL" id="JAUEPN010000003">
    <property type="protein sequence ID" value="KAK3296712.1"/>
    <property type="molecule type" value="Genomic_DNA"/>
</dbReference>
<keyword evidence="2" id="KW-0812">Transmembrane</keyword>
<evidence type="ECO:0000313" key="3">
    <source>
        <dbReference type="EMBL" id="KAK3296712.1"/>
    </source>
</evidence>
<keyword evidence="2" id="KW-0472">Membrane</keyword>
<keyword evidence="2" id="KW-1133">Transmembrane helix</keyword>
<accession>A0AAE0HIA3</accession>
<comment type="caution">
    <text evidence="3">The sequence shown here is derived from an EMBL/GenBank/DDBJ whole genome shotgun (WGS) entry which is preliminary data.</text>
</comment>
<evidence type="ECO:0000256" key="1">
    <source>
        <dbReference type="SAM" id="MobiDB-lite"/>
    </source>
</evidence>
<gene>
    <name evidence="3" type="ORF">B0H64DRAFT_107143</name>
</gene>
<dbReference type="GeneID" id="87834692"/>
<name>A0AAE0HIA3_9PEZI</name>
<reference evidence="3" key="1">
    <citation type="journal article" date="2023" name="Mol. Phylogenet. Evol.">
        <title>Genome-scale phylogeny and comparative genomics of the fungal order Sordariales.</title>
        <authorList>
            <person name="Hensen N."/>
            <person name="Bonometti L."/>
            <person name="Westerberg I."/>
            <person name="Brannstrom I.O."/>
            <person name="Guillou S."/>
            <person name="Cros-Aarteil S."/>
            <person name="Calhoun S."/>
            <person name="Haridas S."/>
            <person name="Kuo A."/>
            <person name="Mondo S."/>
            <person name="Pangilinan J."/>
            <person name="Riley R."/>
            <person name="LaButti K."/>
            <person name="Andreopoulos B."/>
            <person name="Lipzen A."/>
            <person name="Chen C."/>
            <person name="Yan M."/>
            <person name="Daum C."/>
            <person name="Ng V."/>
            <person name="Clum A."/>
            <person name="Steindorff A."/>
            <person name="Ohm R.A."/>
            <person name="Martin F."/>
            <person name="Silar P."/>
            <person name="Natvig D.O."/>
            <person name="Lalanne C."/>
            <person name="Gautier V."/>
            <person name="Ament-Velasquez S.L."/>
            <person name="Kruys A."/>
            <person name="Hutchinson M.I."/>
            <person name="Powell A.J."/>
            <person name="Barry K."/>
            <person name="Miller A.N."/>
            <person name="Grigoriev I.V."/>
            <person name="Debuchy R."/>
            <person name="Gladieux P."/>
            <person name="Hiltunen Thoren M."/>
            <person name="Johannesson H."/>
        </authorList>
    </citation>
    <scope>NUCLEOTIDE SEQUENCE</scope>
    <source>
        <strain evidence="3">CBS 168.71</strain>
    </source>
</reference>
<feature type="region of interest" description="Disordered" evidence="1">
    <location>
        <begin position="212"/>
        <end position="237"/>
    </location>
</feature>
<proteinExistence type="predicted"/>